<keyword evidence="2" id="KW-0413">Isomerase</keyword>
<gene>
    <name evidence="2" type="ORF">NEJAP_2878</name>
</gene>
<protein>
    <submittedName>
        <fullName evidence="2">Protein-disulfide isomerase</fullName>
    </submittedName>
</protein>
<organism evidence="2 3">
    <name type="scientific">Neptunomonas japonica JAMM 1380</name>
    <dbReference type="NCBI Taxonomy" id="1441457"/>
    <lineage>
        <taxon>Bacteria</taxon>
        <taxon>Pseudomonadati</taxon>
        <taxon>Pseudomonadota</taxon>
        <taxon>Gammaproteobacteria</taxon>
        <taxon>Oceanospirillales</taxon>
        <taxon>Oceanospirillaceae</taxon>
        <taxon>Neptunomonas</taxon>
    </lineage>
</organism>
<proteinExistence type="predicted"/>
<dbReference type="GO" id="GO:0016491">
    <property type="term" value="F:oxidoreductase activity"/>
    <property type="evidence" value="ECO:0007669"/>
    <property type="project" value="InterPro"/>
</dbReference>
<dbReference type="PANTHER" id="PTHR13887">
    <property type="entry name" value="GLUTATHIONE S-TRANSFERASE KAPPA"/>
    <property type="match status" value="1"/>
</dbReference>
<dbReference type="AlphaFoldDB" id="A0A7R6PJM6"/>
<dbReference type="RefSeq" id="WP_201347977.1">
    <property type="nucleotide sequence ID" value="NZ_AP014546.1"/>
</dbReference>
<feature type="domain" description="DSBA-like thioredoxin" evidence="1">
    <location>
        <begin position="6"/>
        <end position="176"/>
    </location>
</feature>
<dbReference type="Pfam" id="PF01323">
    <property type="entry name" value="DSBA"/>
    <property type="match status" value="1"/>
</dbReference>
<dbReference type="Gene3D" id="1.10.472.60">
    <property type="entry name" value="putative protein disulfide isomerase domain"/>
    <property type="match status" value="1"/>
</dbReference>
<evidence type="ECO:0000259" key="1">
    <source>
        <dbReference type="Pfam" id="PF01323"/>
    </source>
</evidence>
<reference evidence="2 3" key="1">
    <citation type="journal article" date="2008" name="Int. J. Syst. Evol. Microbiol.">
        <title>Neptunomonas japonica sp. nov., an Osedax japonicus symbiont-like bacterium isolated from sediment adjacent to sperm whale carcasses off Kagoshima, Japan.</title>
        <authorList>
            <person name="Miyazaki M."/>
            <person name="Nogi Y."/>
            <person name="Fujiwara Y."/>
            <person name="Kawato M."/>
            <person name="Kubokawa K."/>
            <person name="Horikoshi K."/>
        </authorList>
    </citation>
    <scope>NUCLEOTIDE SEQUENCE [LARGE SCALE GENOMIC DNA]</scope>
    <source>
        <strain evidence="2 3">JAMM 1380</strain>
    </source>
</reference>
<sequence>MQLLYVMDPMCSWCWAFSPTIQAIKEHFPTLTIQYVMGGLAADSDATMPLEQQSAIHSIWHQIEAKTGTQFNYDFWTHCTPRRSTWRACRAIIVAEQLQPGSASTMAQAIQQAYYLEAKNPSDRSTLITLAASIGIDSTEFSILLDVKDTHQQLKNHMMISQQLDVSGFPALRVAKDQQAIRISDGYCSSEEVIKRLQGVIEQAE</sequence>
<evidence type="ECO:0000313" key="3">
    <source>
        <dbReference type="Proteomes" id="UP000595332"/>
    </source>
</evidence>
<dbReference type="SUPFAM" id="SSF52833">
    <property type="entry name" value="Thioredoxin-like"/>
    <property type="match status" value="1"/>
</dbReference>
<dbReference type="GO" id="GO:0016853">
    <property type="term" value="F:isomerase activity"/>
    <property type="evidence" value="ECO:0007669"/>
    <property type="project" value="UniProtKB-KW"/>
</dbReference>
<dbReference type="EMBL" id="AP014546">
    <property type="protein sequence ID" value="BBB30818.1"/>
    <property type="molecule type" value="Genomic_DNA"/>
</dbReference>
<dbReference type="CDD" id="cd03025">
    <property type="entry name" value="DsbA_FrnE_like"/>
    <property type="match status" value="1"/>
</dbReference>
<dbReference type="Proteomes" id="UP000595332">
    <property type="component" value="Chromosome"/>
</dbReference>
<accession>A0A7R6PJM6</accession>
<dbReference type="Gene3D" id="3.40.30.10">
    <property type="entry name" value="Glutaredoxin"/>
    <property type="match status" value="1"/>
</dbReference>
<dbReference type="PANTHER" id="PTHR13887:SF54">
    <property type="entry name" value="DSBA FAMILY PROTEIN"/>
    <property type="match status" value="1"/>
</dbReference>
<name>A0A7R6PJM6_9GAMM</name>
<evidence type="ECO:0000313" key="2">
    <source>
        <dbReference type="EMBL" id="BBB30818.1"/>
    </source>
</evidence>
<dbReference type="KEGG" id="njp:NEJAP_2878"/>
<dbReference type="InterPro" id="IPR001853">
    <property type="entry name" value="DSBA-like_thioredoxin_dom"/>
</dbReference>
<dbReference type="InterPro" id="IPR036249">
    <property type="entry name" value="Thioredoxin-like_sf"/>
</dbReference>
<keyword evidence="3" id="KW-1185">Reference proteome</keyword>